<dbReference type="GO" id="GO:0017108">
    <property type="term" value="F:5'-flap endonuclease activity"/>
    <property type="evidence" value="ECO:0007669"/>
    <property type="project" value="TreeGrafter"/>
</dbReference>
<dbReference type="FunFam" id="3.40.50.1010:FF:000037">
    <property type="entry name" value="Rad2-like endonuclease, putative (AFU_orthologue AFUA_3G13260)"/>
    <property type="match status" value="1"/>
</dbReference>
<dbReference type="InterPro" id="IPR029060">
    <property type="entry name" value="PIN-like_dom_sf"/>
</dbReference>
<dbReference type="GO" id="GO:0006281">
    <property type="term" value="P:DNA repair"/>
    <property type="evidence" value="ECO:0007669"/>
    <property type="project" value="UniProtKB-ARBA"/>
</dbReference>
<dbReference type="GeneID" id="54565186"/>
<dbReference type="InterPro" id="IPR041177">
    <property type="entry name" value="GEN1_C"/>
</dbReference>
<dbReference type="PRINTS" id="PR00853">
    <property type="entry name" value="XPGRADSUPER"/>
</dbReference>
<feature type="compositionally biased region" description="Low complexity" evidence="3">
    <location>
        <begin position="634"/>
        <end position="644"/>
    </location>
</feature>
<dbReference type="Pfam" id="PF00752">
    <property type="entry name" value="XPG_N"/>
    <property type="match status" value="1"/>
</dbReference>
<dbReference type="Gene3D" id="1.10.150.20">
    <property type="entry name" value="5' to 3' exonuclease, C-terminal subdomain"/>
    <property type="match status" value="1"/>
</dbReference>
<dbReference type="SUPFAM" id="SSF88723">
    <property type="entry name" value="PIN domain-like"/>
    <property type="match status" value="1"/>
</dbReference>
<evidence type="ECO:0000313" key="6">
    <source>
        <dbReference type="EMBL" id="KAF2170047.1"/>
    </source>
</evidence>
<proteinExistence type="predicted"/>
<keyword evidence="7" id="KW-1185">Reference proteome</keyword>
<dbReference type="RefSeq" id="XP_033670936.1">
    <property type="nucleotide sequence ID" value="XM_033811914.1"/>
</dbReference>
<organism evidence="6 7">
    <name type="scientific">Zasmidium cellare ATCC 36951</name>
    <dbReference type="NCBI Taxonomy" id="1080233"/>
    <lineage>
        <taxon>Eukaryota</taxon>
        <taxon>Fungi</taxon>
        <taxon>Dikarya</taxon>
        <taxon>Ascomycota</taxon>
        <taxon>Pezizomycotina</taxon>
        <taxon>Dothideomycetes</taxon>
        <taxon>Dothideomycetidae</taxon>
        <taxon>Mycosphaerellales</taxon>
        <taxon>Mycosphaerellaceae</taxon>
        <taxon>Zasmidium</taxon>
    </lineage>
</organism>
<dbReference type="CDD" id="cd09906">
    <property type="entry name" value="H3TH_YEN1"/>
    <property type="match status" value="1"/>
</dbReference>
<dbReference type="Pfam" id="PF18380">
    <property type="entry name" value="GEN1_C"/>
    <property type="match status" value="1"/>
</dbReference>
<dbReference type="SMART" id="SM00484">
    <property type="entry name" value="XPGI"/>
    <property type="match status" value="1"/>
</dbReference>
<evidence type="ECO:0000259" key="5">
    <source>
        <dbReference type="SMART" id="SM00485"/>
    </source>
</evidence>
<feature type="region of interest" description="Disordered" evidence="3">
    <location>
        <begin position="402"/>
        <end position="449"/>
    </location>
</feature>
<feature type="compositionally biased region" description="Basic and acidic residues" evidence="3">
    <location>
        <begin position="557"/>
        <end position="568"/>
    </location>
</feature>
<evidence type="ECO:0000256" key="1">
    <source>
        <dbReference type="ARBA" id="ARBA00022722"/>
    </source>
</evidence>
<dbReference type="InterPro" id="IPR006086">
    <property type="entry name" value="XPG-I_dom"/>
</dbReference>
<dbReference type="InterPro" id="IPR006084">
    <property type="entry name" value="XPG/Rad2"/>
</dbReference>
<feature type="region of interest" description="Disordered" evidence="3">
    <location>
        <begin position="527"/>
        <end position="568"/>
    </location>
</feature>
<dbReference type="GO" id="GO:0008821">
    <property type="term" value="F:crossover junction DNA endonuclease activity"/>
    <property type="evidence" value="ECO:0007669"/>
    <property type="project" value="InterPro"/>
</dbReference>
<feature type="domain" description="XPG N-terminal" evidence="5">
    <location>
        <begin position="1"/>
        <end position="95"/>
    </location>
</feature>
<feature type="domain" description="XPG-I" evidence="4">
    <location>
        <begin position="112"/>
        <end position="186"/>
    </location>
</feature>
<dbReference type="CDD" id="cd09870">
    <property type="entry name" value="PIN_YEN1"/>
    <property type="match status" value="1"/>
</dbReference>
<dbReference type="EMBL" id="ML993586">
    <property type="protein sequence ID" value="KAF2170047.1"/>
    <property type="molecule type" value="Genomic_DNA"/>
</dbReference>
<dbReference type="SUPFAM" id="SSF47807">
    <property type="entry name" value="5' to 3' exonuclease, C-terminal subdomain"/>
    <property type="match status" value="1"/>
</dbReference>
<dbReference type="SMART" id="SM00485">
    <property type="entry name" value="XPGN"/>
    <property type="match status" value="1"/>
</dbReference>
<feature type="compositionally biased region" description="Basic and acidic residues" evidence="3">
    <location>
        <begin position="534"/>
        <end position="544"/>
    </location>
</feature>
<feature type="region of interest" description="Disordered" evidence="3">
    <location>
        <begin position="494"/>
        <end position="515"/>
    </location>
</feature>
<dbReference type="InterPro" id="IPR036279">
    <property type="entry name" value="5-3_exonuclease_C_sf"/>
</dbReference>
<keyword evidence="1" id="KW-0540">Nuclease</keyword>
<dbReference type="PANTHER" id="PTHR11081:SF75">
    <property type="entry name" value="ENDONUCLEASE, PUTATIVE (AFU_ORTHOLOGUE AFUA_3G13260)-RELATED"/>
    <property type="match status" value="1"/>
</dbReference>
<dbReference type="OrthoDB" id="2959108at2759"/>
<dbReference type="Pfam" id="PF00867">
    <property type="entry name" value="XPG_I"/>
    <property type="match status" value="1"/>
</dbReference>
<evidence type="ECO:0000256" key="2">
    <source>
        <dbReference type="ARBA" id="ARBA00022801"/>
    </source>
</evidence>
<sequence>MGIHGIFKEIGSGQRISLVKLASDHYIAHDRPFRLAIDISIWLFQIQAGKGGSNPALRTFYYRLLRLLSFNIHPLFVFDGPNKPLFKRNKKVGGPGVRVASVPEFLAKQLLKEFGFPWHVAPGEAEAECALLQREGIVDGVLSEDVDTLMFGSGLTLRNWTSENSSKSPTHVNVYRADETKEKSGLDREGMILVALMSGGDYITEGIPGCGPKVACDAARAGFGKEMCELVRKKDTAGLKAWRERLQHEIRTNESKFFTRKNSTLTIPEDFPDREVLGYYTNPCLSTSDKLARLRAGLQWDQDIDFPALRSFAADAFDWRCLSGAKKFIRNLAPAMLIRELRLRGDENLQLSQDAQAERENEYVTAIHGKRNHNTTDAELEYRITFIPMNLVPIDLSIEDEDDDFIPAGAPDDPSDAENDFVPISSSAADEEEPSAASPTKKRTAKPYEPDQPEKIWIMHSFLQVGCPLLVEDYEGSLRDPKQFFKQRREARAAAAGKTNIHGKKLSKKKANDMPEGAMRAFTAVSKSLQAEKGPSKKSRDREPLQTLEGGGNSQGEKPKASKKGADKVTADVPGFVLPFQAELDALDEELTPKANRQPAKPVKDRPFAKFAAQSKRQKDAQKTPERRKRRSSDVPSSVRSQKSIVSYFSPTPRKSKASEPDIINLISSTPARPEPPRALTPTPQNHRIQTTLEVDVTARLSLDYSPGKLPDTVTKRRKKAPLKRHQTAPTWWIYHA</sequence>
<evidence type="ECO:0000256" key="3">
    <source>
        <dbReference type="SAM" id="MobiDB-lite"/>
    </source>
</evidence>
<dbReference type="InterPro" id="IPR037316">
    <property type="entry name" value="Yen1_H3TH"/>
</dbReference>
<evidence type="ECO:0008006" key="8">
    <source>
        <dbReference type="Google" id="ProtNLM"/>
    </source>
</evidence>
<protein>
    <recommendedName>
        <fullName evidence="8">XPG-I domain-containing protein</fullName>
    </recommendedName>
</protein>
<name>A0A6A6CRZ3_ZASCE</name>
<gene>
    <name evidence="6" type="ORF">M409DRAFT_51817</name>
</gene>
<dbReference type="AlphaFoldDB" id="A0A6A6CRZ3"/>
<reference evidence="6" key="1">
    <citation type="journal article" date="2020" name="Stud. Mycol.">
        <title>101 Dothideomycetes genomes: a test case for predicting lifestyles and emergence of pathogens.</title>
        <authorList>
            <person name="Haridas S."/>
            <person name="Albert R."/>
            <person name="Binder M."/>
            <person name="Bloem J."/>
            <person name="Labutti K."/>
            <person name="Salamov A."/>
            <person name="Andreopoulos B."/>
            <person name="Baker S."/>
            <person name="Barry K."/>
            <person name="Bills G."/>
            <person name="Bluhm B."/>
            <person name="Cannon C."/>
            <person name="Castanera R."/>
            <person name="Culley D."/>
            <person name="Daum C."/>
            <person name="Ezra D."/>
            <person name="Gonzalez J."/>
            <person name="Henrissat B."/>
            <person name="Kuo A."/>
            <person name="Liang C."/>
            <person name="Lipzen A."/>
            <person name="Lutzoni F."/>
            <person name="Magnuson J."/>
            <person name="Mondo S."/>
            <person name="Nolan M."/>
            <person name="Ohm R."/>
            <person name="Pangilinan J."/>
            <person name="Park H.-J."/>
            <person name="Ramirez L."/>
            <person name="Alfaro M."/>
            <person name="Sun H."/>
            <person name="Tritt A."/>
            <person name="Yoshinaga Y."/>
            <person name="Zwiers L.-H."/>
            <person name="Turgeon B."/>
            <person name="Goodwin S."/>
            <person name="Spatafora J."/>
            <person name="Crous P."/>
            <person name="Grigoriev I."/>
        </authorList>
    </citation>
    <scope>NUCLEOTIDE SEQUENCE</scope>
    <source>
        <strain evidence="6">ATCC 36951</strain>
    </source>
</reference>
<feature type="region of interest" description="Disordered" evidence="3">
    <location>
        <begin position="589"/>
        <end position="661"/>
    </location>
</feature>
<dbReference type="PANTHER" id="PTHR11081">
    <property type="entry name" value="FLAP ENDONUCLEASE FAMILY MEMBER"/>
    <property type="match status" value="1"/>
</dbReference>
<dbReference type="Gene3D" id="3.40.50.1010">
    <property type="entry name" value="5'-nuclease"/>
    <property type="match status" value="2"/>
</dbReference>
<dbReference type="InterPro" id="IPR006085">
    <property type="entry name" value="XPG_DNA_repair_N"/>
</dbReference>
<evidence type="ECO:0000259" key="4">
    <source>
        <dbReference type="SMART" id="SM00484"/>
    </source>
</evidence>
<dbReference type="Proteomes" id="UP000799537">
    <property type="component" value="Unassembled WGS sequence"/>
</dbReference>
<evidence type="ECO:0000313" key="7">
    <source>
        <dbReference type="Proteomes" id="UP000799537"/>
    </source>
</evidence>
<keyword evidence="2" id="KW-0378">Hydrolase</keyword>
<accession>A0A6A6CRZ3</accession>